<keyword evidence="6 8" id="KW-0675">Receptor</keyword>
<comment type="function">
    <text evidence="6">Gustatory receptor which mediates acceptance or avoidance behavior, depending on its substrates.</text>
</comment>
<dbReference type="AlphaFoldDB" id="A0A4C1WTY4"/>
<dbReference type="GO" id="GO:0005886">
    <property type="term" value="C:plasma membrane"/>
    <property type="evidence" value="ECO:0007669"/>
    <property type="project" value="UniProtKB-SubCell"/>
</dbReference>
<keyword evidence="5 6" id="KW-0472">Membrane</keyword>
<gene>
    <name evidence="8" type="primary">Gr43a</name>
    <name evidence="8" type="ORF">EVAR_11630_1</name>
</gene>
<evidence type="ECO:0000256" key="3">
    <source>
        <dbReference type="ARBA" id="ARBA00022692"/>
    </source>
</evidence>
<evidence type="ECO:0000256" key="1">
    <source>
        <dbReference type="ARBA" id="ARBA00004651"/>
    </source>
</evidence>
<keyword evidence="2 6" id="KW-1003">Cell membrane</keyword>
<feature type="transmembrane region" description="Helical" evidence="6">
    <location>
        <begin position="213"/>
        <end position="233"/>
    </location>
</feature>
<evidence type="ECO:0000256" key="7">
    <source>
        <dbReference type="SAM" id="SignalP"/>
    </source>
</evidence>
<comment type="caution">
    <text evidence="6">Lacks conserved residue(s) required for the propagation of feature annotation.</text>
</comment>
<comment type="subcellular location">
    <subcellularLocation>
        <location evidence="1 6">Cell membrane</location>
        <topology evidence="1 6">Multi-pass membrane protein</topology>
    </subcellularLocation>
</comment>
<accession>A0A4C1WTY4</accession>
<evidence type="ECO:0000256" key="5">
    <source>
        <dbReference type="ARBA" id="ARBA00023136"/>
    </source>
</evidence>
<keyword evidence="9" id="KW-1185">Reference proteome</keyword>
<dbReference type="GO" id="GO:0007165">
    <property type="term" value="P:signal transduction"/>
    <property type="evidence" value="ECO:0007669"/>
    <property type="project" value="UniProtKB-KW"/>
</dbReference>
<feature type="transmembrane region" description="Helical" evidence="6">
    <location>
        <begin position="161"/>
        <end position="181"/>
    </location>
</feature>
<keyword evidence="6" id="KW-0807">Transducer</keyword>
<feature type="chain" id="PRO_5020037078" description="Gustatory receptor" evidence="7">
    <location>
        <begin position="26"/>
        <end position="654"/>
    </location>
</feature>
<feature type="signal peptide" evidence="7">
    <location>
        <begin position="1"/>
        <end position="25"/>
    </location>
</feature>
<dbReference type="EMBL" id="BGZK01000656">
    <property type="protein sequence ID" value="GBP54878.1"/>
    <property type="molecule type" value="Genomic_DNA"/>
</dbReference>
<feature type="transmembrane region" description="Helical" evidence="6">
    <location>
        <begin position="122"/>
        <end position="141"/>
    </location>
</feature>
<evidence type="ECO:0000313" key="9">
    <source>
        <dbReference type="Proteomes" id="UP000299102"/>
    </source>
</evidence>
<comment type="similarity">
    <text evidence="6">Belongs to the insect chemoreceptor superfamily. Gustatory receptor (GR) family.</text>
</comment>
<evidence type="ECO:0000256" key="6">
    <source>
        <dbReference type="RuleBase" id="RU363108"/>
    </source>
</evidence>
<dbReference type="InterPro" id="IPR013604">
    <property type="entry name" value="7TM_chemorcpt"/>
</dbReference>
<organism evidence="8 9">
    <name type="scientific">Eumeta variegata</name>
    <name type="common">Bagworm moth</name>
    <name type="synonym">Eumeta japonica</name>
    <dbReference type="NCBI Taxonomy" id="151549"/>
    <lineage>
        <taxon>Eukaryota</taxon>
        <taxon>Metazoa</taxon>
        <taxon>Ecdysozoa</taxon>
        <taxon>Arthropoda</taxon>
        <taxon>Hexapoda</taxon>
        <taxon>Insecta</taxon>
        <taxon>Pterygota</taxon>
        <taxon>Neoptera</taxon>
        <taxon>Endopterygota</taxon>
        <taxon>Lepidoptera</taxon>
        <taxon>Glossata</taxon>
        <taxon>Ditrysia</taxon>
        <taxon>Tineoidea</taxon>
        <taxon>Psychidae</taxon>
        <taxon>Oiketicinae</taxon>
        <taxon>Eumeta</taxon>
    </lineage>
</organism>
<keyword evidence="3 6" id="KW-0812">Transmembrane</keyword>
<comment type="caution">
    <text evidence="8">The sequence shown here is derived from an EMBL/GenBank/DDBJ whole genome shotgun (WGS) entry which is preliminary data.</text>
</comment>
<evidence type="ECO:0000256" key="2">
    <source>
        <dbReference type="ARBA" id="ARBA00022475"/>
    </source>
</evidence>
<reference evidence="8 9" key="1">
    <citation type="journal article" date="2019" name="Commun. Biol.">
        <title>The bagworm genome reveals a unique fibroin gene that provides high tensile strength.</title>
        <authorList>
            <person name="Kono N."/>
            <person name="Nakamura H."/>
            <person name="Ohtoshi R."/>
            <person name="Tomita M."/>
            <person name="Numata K."/>
            <person name="Arakawa K."/>
        </authorList>
    </citation>
    <scope>NUCLEOTIDE SEQUENCE [LARGE SCALE GENOMIC DNA]</scope>
</reference>
<proteinExistence type="inferred from homology"/>
<dbReference type="OrthoDB" id="6478931at2759"/>
<feature type="transmembrane region" description="Helical" evidence="6">
    <location>
        <begin position="253"/>
        <end position="277"/>
    </location>
</feature>
<dbReference type="Proteomes" id="UP000299102">
    <property type="component" value="Unassembled WGS sequence"/>
</dbReference>
<sequence>MESLNLSISTLCLWWSVTSFRSVRTSNNNPHAACLNAHSSFLWENDDGPRASSNNKCERTMTPLKLTKSERENNEKTSSFCTDIKIEKPEKCLVQGAHALLLRISKYAGLAPLKFEPHANGWVVSVSTSVWFCSYTLITVLHVQLDMKYSVRMNSSLGRGVALVDMLMIVLTACLGVYAAPMSMRKMIHYKSVLTEIDRRLDLHSGPPLERKIVMLGWMFLGYAIPFVFLDYWYQVYQSLELRKCYTVAYQYIGFYIQCIIVIILELQFTFTTLTVLARFTALNDALAQTAMEAGVSGNHVALASDISHLDFWSRIWVAEFTGLILMVRVDEPSVRAHSKLFEVSNKIPVLEQRKNLNMKVDTPTNLLDPAVIVRHHSPVFSEQIDCDRWTDRYTNDPTRVLFFPFEAVRRLAALHGALCDVVTELGASYSLPLVVILLSTLLHLIVSPYYLVVDLVSLQPRPAFAAMQSLWSINHMFRLLMIVEPCYLTKLQYVQHILNIREVTGTVQRVLQFEPKQLLCETAMFRKVLRQLGRQIDLSVDFVRLFHQRKEVFGDFTHASTGVSCLPLLARWSNHLLCVRQRKPVVVRCHLFGEAAHLASSSYCEVALSTDHQRSGQTAGDPSGDLQPAALSALHVLFANGNMRFGPSARSFG</sequence>
<dbReference type="Pfam" id="PF08395">
    <property type="entry name" value="7tm_7"/>
    <property type="match status" value="1"/>
</dbReference>
<keyword evidence="4 6" id="KW-1133">Transmembrane helix</keyword>
<evidence type="ECO:0000256" key="4">
    <source>
        <dbReference type="ARBA" id="ARBA00022989"/>
    </source>
</evidence>
<name>A0A4C1WTY4_EUMVA</name>
<dbReference type="GO" id="GO:0050909">
    <property type="term" value="P:sensory perception of taste"/>
    <property type="evidence" value="ECO:0007669"/>
    <property type="project" value="InterPro"/>
</dbReference>
<protein>
    <recommendedName>
        <fullName evidence="6">Gustatory receptor</fullName>
    </recommendedName>
</protein>
<evidence type="ECO:0000313" key="8">
    <source>
        <dbReference type="EMBL" id="GBP54878.1"/>
    </source>
</evidence>
<keyword evidence="7" id="KW-0732">Signal</keyword>